<dbReference type="NCBIfam" id="NF041892">
    <property type="entry name" value="DgcN"/>
    <property type="match status" value="1"/>
</dbReference>
<dbReference type="PIRSF" id="PIRSF026760">
    <property type="entry name" value="UCP026760"/>
    <property type="match status" value="1"/>
</dbReference>
<dbReference type="SUPFAM" id="SSF52540">
    <property type="entry name" value="P-loop containing nucleoside triphosphate hydrolases"/>
    <property type="match status" value="1"/>
</dbReference>
<dbReference type="Pfam" id="PF07755">
    <property type="entry name" value="DUF1611"/>
    <property type="match status" value="1"/>
</dbReference>
<dbReference type="InterPro" id="IPR027417">
    <property type="entry name" value="P-loop_NTPase"/>
</dbReference>
<name>A0A0A0D0R6_9PROT</name>
<dbReference type="Gene3D" id="3.40.50.720">
    <property type="entry name" value="NAD(P)-binding Rossmann-like Domain"/>
    <property type="match status" value="1"/>
</dbReference>
<dbReference type="PANTHER" id="PTHR40690">
    <property type="entry name" value="GLL3100 PROTEIN"/>
    <property type="match status" value="1"/>
</dbReference>
<dbReference type="InterPro" id="IPR035402">
    <property type="entry name" value="DgcN-like_N"/>
</dbReference>
<proteinExistence type="predicted"/>
<dbReference type="OrthoDB" id="9778498at2"/>
<feature type="domain" description="D-glutamate N-acetyltransferase-like N-terminal" evidence="2">
    <location>
        <begin position="41"/>
        <end position="125"/>
    </location>
</feature>
<evidence type="ECO:0000259" key="2">
    <source>
        <dbReference type="Pfam" id="PF17396"/>
    </source>
</evidence>
<evidence type="ECO:0000259" key="1">
    <source>
        <dbReference type="Pfam" id="PF07755"/>
    </source>
</evidence>
<dbReference type="InterPro" id="IPR011669">
    <property type="entry name" value="DgcN-like"/>
</dbReference>
<dbReference type="InterPro" id="IPR035086">
    <property type="entry name" value="DgcN-like_C"/>
</dbReference>
<evidence type="ECO:0000313" key="3">
    <source>
        <dbReference type="EMBL" id="KGM31428.1"/>
    </source>
</evidence>
<dbReference type="EMBL" id="JANX01000513">
    <property type="protein sequence ID" value="KGM31428.1"/>
    <property type="molecule type" value="Genomic_DNA"/>
</dbReference>
<accession>A0A0A0D0R6</accession>
<feature type="domain" description="D-glutamate N-acetyltransferase-like C-terminal" evidence="1">
    <location>
        <begin position="131"/>
        <end position="328"/>
    </location>
</feature>
<dbReference type="Gene3D" id="3.40.50.300">
    <property type="entry name" value="P-loop containing nucleotide triphosphate hydrolases"/>
    <property type="match status" value="1"/>
</dbReference>
<dbReference type="Proteomes" id="UP000029995">
    <property type="component" value="Unassembled WGS sequence"/>
</dbReference>
<dbReference type="AlphaFoldDB" id="A0A0A0D0R6"/>
<gene>
    <name evidence="3" type="ORF">P409_27245</name>
</gene>
<evidence type="ECO:0000313" key="4">
    <source>
        <dbReference type="Proteomes" id="UP000029995"/>
    </source>
</evidence>
<dbReference type="PANTHER" id="PTHR40690:SF1">
    <property type="entry name" value="DUF1611 DOMAIN-CONTAINING PROTEIN"/>
    <property type="match status" value="1"/>
</dbReference>
<organism evidence="3 4">
    <name type="scientific">Inquilinus limosus MP06</name>
    <dbReference type="NCBI Taxonomy" id="1398085"/>
    <lineage>
        <taxon>Bacteria</taxon>
        <taxon>Pseudomonadati</taxon>
        <taxon>Pseudomonadota</taxon>
        <taxon>Alphaproteobacteria</taxon>
        <taxon>Rhodospirillales</taxon>
        <taxon>Rhodospirillaceae</taxon>
        <taxon>Inquilinus</taxon>
    </lineage>
</organism>
<dbReference type="Pfam" id="PF17396">
    <property type="entry name" value="DUF1611_N"/>
    <property type="match status" value="1"/>
</dbReference>
<reference evidence="3 4" key="1">
    <citation type="submission" date="2014-01" db="EMBL/GenBank/DDBJ databases">
        <title>Genome sequence determination for a cystic fibrosis isolate, Inquilinus limosus.</title>
        <authorList>
            <person name="Pino M."/>
            <person name="Di Conza J."/>
            <person name="Gutkind G."/>
        </authorList>
    </citation>
    <scope>NUCLEOTIDE SEQUENCE [LARGE SCALE GENOMIC DNA]</scope>
    <source>
        <strain evidence="3 4">MP06</strain>
    </source>
</reference>
<comment type="caution">
    <text evidence="3">The sequence shown here is derived from an EMBL/GenBank/DDBJ whole genome shotgun (WGS) entry which is preliminary data.</text>
</comment>
<sequence>MDIRRPYLLFLGDAPDQLAAKTAYGVAQWRREVCVGQLRLDGCRATCGLPDLTLEEAAAKGARTLIIGVANRGGRISAAWQDTMLRALELGMDIASGLHNRIADLPQVAQRAQALGRSLFDVRHPDRDFDVATGMPRRGRRLLTVGTDCSVGKMFTSLALEREMKARGFKADFRATGQTGILIAGGGVSVDAVVADFISGATEWLAPEAETDHWDLIEGQGSLFHASYAGVSLGLLHGAQAEALVMCHEPGRPHMRGLPNFPVPDLADCIALNERCARLTNPNAKVVGLAFNTSALDPQAAERALKEAEDRFGLPAVDPVRTGVAAIVDRLPAPVAA</sequence>
<dbReference type="RefSeq" id="WP_034845793.1">
    <property type="nucleotide sequence ID" value="NZ_JANX01000513.1"/>
</dbReference>
<protein>
    <submittedName>
        <fullName evidence="3">EBNA-1 nuclear protein</fullName>
    </submittedName>
</protein>